<reference evidence="5 6" key="1">
    <citation type="submission" date="2020-08" db="EMBL/GenBank/DDBJ databases">
        <title>Adhaeribacter dokdonensis sp. nov., isolated from the rhizosphere of Elymus tsukushiensis, a plant native to the Dokdo Islands, Republic of Korea.</title>
        <authorList>
            <person name="Ghim S.Y."/>
        </authorList>
    </citation>
    <scope>NUCLEOTIDE SEQUENCE [LARGE SCALE GENOMIC DNA]</scope>
    <source>
        <strain evidence="5 6">KUDC8001</strain>
    </source>
</reference>
<comment type="catalytic activity">
    <reaction evidence="1">
        <text>ATP + protein L-histidine = ADP + protein N-phospho-L-histidine.</text>
        <dbReference type="EC" id="2.7.13.3"/>
    </reaction>
</comment>
<feature type="domain" description="Histidine kinase" evidence="4">
    <location>
        <begin position="206"/>
        <end position="391"/>
    </location>
</feature>
<name>A0A7L7LGM1_9BACT</name>
<dbReference type="InterPro" id="IPR018490">
    <property type="entry name" value="cNMP-bd_dom_sf"/>
</dbReference>
<dbReference type="InterPro" id="IPR005467">
    <property type="entry name" value="His_kinase_dom"/>
</dbReference>
<dbReference type="Pfam" id="PF02518">
    <property type="entry name" value="HATPase_c"/>
    <property type="match status" value="1"/>
</dbReference>
<gene>
    <name evidence="5" type="ORF">HUW48_13065</name>
</gene>
<evidence type="ECO:0000313" key="5">
    <source>
        <dbReference type="EMBL" id="QMU31549.1"/>
    </source>
</evidence>
<dbReference type="SMART" id="SM00387">
    <property type="entry name" value="HATPase_c"/>
    <property type="match status" value="1"/>
</dbReference>
<dbReference type="InterPro" id="IPR003594">
    <property type="entry name" value="HATPase_dom"/>
</dbReference>
<dbReference type="EMBL" id="CP055153">
    <property type="protein sequence ID" value="QMU31549.1"/>
    <property type="molecule type" value="Genomic_DNA"/>
</dbReference>
<dbReference type="PANTHER" id="PTHR43065">
    <property type="entry name" value="SENSOR HISTIDINE KINASE"/>
    <property type="match status" value="1"/>
</dbReference>
<dbReference type="Gene3D" id="1.10.287.130">
    <property type="match status" value="1"/>
</dbReference>
<dbReference type="GO" id="GO:0004673">
    <property type="term" value="F:protein histidine kinase activity"/>
    <property type="evidence" value="ECO:0007669"/>
    <property type="project" value="UniProtKB-EC"/>
</dbReference>
<dbReference type="InterPro" id="IPR004358">
    <property type="entry name" value="Sig_transdc_His_kin-like_C"/>
</dbReference>
<dbReference type="PANTHER" id="PTHR43065:SF48">
    <property type="entry name" value="HISTIDINE KINASE"/>
    <property type="match status" value="1"/>
</dbReference>
<dbReference type="InterPro" id="IPR036890">
    <property type="entry name" value="HATPase_C_sf"/>
</dbReference>
<dbReference type="Gene3D" id="3.30.565.10">
    <property type="entry name" value="Histidine kinase-like ATPase, C-terminal domain"/>
    <property type="match status" value="1"/>
</dbReference>
<dbReference type="AlphaFoldDB" id="A0A7L7LGM1"/>
<proteinExistence type="predicted"/>
<dbReference type="CDD" id="cd00038">
    <property type="entry name" value="CAP_ED"/>
    <property type="match status" value="1"/>
</dbReference>
<dbReference type="KEGG" id="add:HUW48_13065"/>
<evidence type="ECO:0000259" key="3">
    <source>
        <dbReference type="PROSITE" id="PS50042"/>
    </source>
</evidence>
<dbReference type="SUPFAM" id="SSF55874">
    <property type="entry name" value="ATPase domain of HSP90 chaperone/DNA topoisomerase II/histidine kinase"/>
    <property type="match status" value="1"/>
</dbReference>
<dbReference type="Proteomes" id="UP000514509">
    <property type="component" value="Chromosome"/>
</dbReference>
<organism evidence="5 6">
    <name type="scientific">Adhaeribacter radiodurans</name>
    <dbReference type="NCBI Taxonomy" id="2745197"/>
    <lineage>
        <taxon>Bacteria</taxon>
        <taxon>Pseudomonadati</taxon>
        <taxon>Bacteroidota</taxon>
        <taxon>Cytophagia</taxon>
        <taxon>Cytophagales</taxon>
        <taxon>Hymenobacteraceae</taxon>
        <taxon>Adhaeribacter</taxon>
    </lineage>
</organism>
<dbReference type="SUPFAM" id="SSF51206">
    <property type="entry name" value="cAMP-binding domain-like"/>
    <property type="match status" value="1"/>
</dbReference>
<dbReference type="PROSITE" id="PS50042">
    <property type="entry name" value="CNMP_BINDING_3"/>
    <property type="match status" value="1"/>
</dbReference>
<dbReference type="InterPro" id="IPR014710">
    <property type="entry name" value="RmlC-like_jellyroll"/>
</dbReference>
<keyword evidence="6" id="KW-1185">Reference proteome</keyword>
<dbReference type="InterPro" id="IPR000595">
    <property type="entry name" value="cNMP-bd_dom"/>
</dbReference>
<evidence type="ECO:0000313" key="6">
    <source>
        <dbReference type="Proteomes" id="UP000514509"/>
    </source>
</evidence>
<dbReference type="PROSITE" id="PS50109">
    <property type="entry name" value="HIS_KIN"/>
    <property type="match status" value="1"/>
</dbReference>
<evidence type="ECO:0000256" key="1">
    <source>
        <dbReference type="ARBA" id="ARBA00000085"/>
    </source>
</evidence>
<evidence type="ECO:0000259" key="4">
    <source>
        <dbReference type="PROSITE" id="PS50109"/>
    </source>
</evidence>
<protein>
    <recommendedName>
        <fullName evidence="2">histidine kinase</fullName>
        <ecNumber evidence="2">2.7.13.3</ecNumber>
    </recommendedName>
</protein>
<dbReference type="Gene3D" id="2.60.120.10">
    <property type="entry name" value="Jelly Rolls"/>
    <property type="match status" value="1"/>
</dbReference>
<sequence length="400" mass="45145">MTGGEVPLLAGTPHPGNAVALTDVKLFVIYEDEFWEMMGSCSIVRKRILANMAERTKEINTLTNQREKLISLGTMSAGLAHELNNPASAAKRASQNLLNTLEAFDTHSSQMLKDVVFKEKNLPGDPFLPLYEKMQLEGLKLNTLEKNDREDELLDWLEEQGVEDAWDVASVFVSVGITRDMLAEFAEQLLPEHIINFLHWMPKDIEMRLLAQELKQSTERISTLLQAIKAYTYMDQESQYQNIDLHEGITNTLIILNHKLKIKEIEVVKEFGTNIPQIHAFGSELNQVWTNLLDNAIDAVPPKGIIKIRTYIDPIDENMVSIEFQDNGVGIPLDIQERIFEPFFTTKGVGKGTGIGLEISQRIIVNQHKGSIKVKSETGKTVFKVCLPINLELCTQEKFV</sequence>
<evidence type="ECO:0000256" key="2">
    <source>
        <dbReference type="ARBA" id="ARBA00012438"/>
    </source>
</evidence>
<dbReference type="EC" id="2.7.13.3" evidence="2"/>
<feature type="domain" description="Cyclic nucleotide-binding" evidence="3">
    <location>
        <begin position="1"/>
        <end position="55"/>
    </location>
</feature>
<dbReference type="PRINTS" id="PR00344">
    <property type="entry name" value="BCTRLSENSOR"/>
</dbReference>
<accession>A0A7L7LGM1</accession>